<protein>
    <submittedName>
        <fullName evidence="6">TetR/AcrR family transcriptional regulator</fullName>
    </submittedName>
</protein>
<dbReference type="InterPro" id="IPR009057">
    <property type="entry name" value="Homeodomain-like_sf"/>
</dbReference>
<dbReference type="EMBL" id="SJKD01000003">
    <property type="protein sequence ID" value="TCC50201.1"/>
    <property type="molecule type" value="Genomic_DNA"/>
</dbReference>
<evidence type="ECO:0000313" key="7">
    <source>
        <dbReference type="Proteomes" id="UP000293342"/>
    </source>
</evidence>
<comment type="caution">
    <text evidence="6">The sequence shown here is derived from an EMBL/GenBank/DDBJ whole genome shotgun (WGS) entry which is preliminary data.</text>
</comment>
<evidence type="ECO:0000313" key="6">
    <source>
        <dbReference type="EMBL" id="TCC50201.1"/>
    </source>
</evidence>
<keyword evidence="1" id="KW-0805">Transcription regulation</keyword>
<dbReference type="InterPro" id="IPR050109">
    <property type="entry name" value="HTH-type_TetR-like_transc_reg"/>
</dbReference>
<proteinExistence type="predicted"/>
<accession>A0A4R0JS79</accession>
<feature type="domain" description="HTH tetR-type" evidence="5">
    <location>
        <begin position="5"/>
        <end position="65"/>
    </location>
</feature>
<organism evidence="6 7">
    <name type="scientific">Kribbella capetownensis</name>
    <dbReference type="NCBI Taxonomy" id="1572659"/>
    <lineage>
        <taxon>Bacteria</taxon>
        <taxon>Bacillati</taxon>
        <taxon>Actinomycetota</taxon>
        <taxon>Actinomycetes</taxon>
        <taxon>Propionibacteriales</taxon>
        <taxon>Kribbellaceae</taxon>
        <taxon>Kribbella</taxon>
    </lineage>
</organism>
<feature type="DNA-binding region" description="H-T-H motif" evidence="4">
    <location>
        <begin position="28"/>
        <end position="47"/>
    </location>
</feature>
<dbReference type="GO" id="GO:0003700">
    <property type="term" value="F:DNA-binding transcription factor activity"/>
    <property type="evidence" value="ECO:0007669"/>
    <property type="project" value="TreeGrafter"/>
</dbReference>
<dbReference type="PANTHER" id="PTHR30055:SF234">
    <property type="entry name" value="HTH-TYPE TRANSCRIPTIONAL REGULATOR BETI"/>
    <property type="match status" value="1"/>
</dbReference>
<keyword evidence="7" id="KW-1185">Reference proteome</keyword>
<dbReference type="PROSITE" id="PS50977">
    <property type="entry name" value="HTH_TETR_2"/>
    <property type="match status" value="1"/>
</dbReference>
<evidence type="ECO:0000256" key="1">
    <source>
        <dbReference type="ARBA" id="ARBA00023015"/>
    </source>
</evidence>
<sequence>MPRPSDTKQRIQEVARELFAQQGVQRTSLQEIADRLAITKPALYYHFSSREELVRSIVQPIIDEEEAFLVAQEALGEVEPRALLEGYFDFHYRNRREIVLMLSELTTLADLGLIDLVLEWRGRLGKLLHGPEPTLEQAARAVIAFGGIQDCTIQFATVPQDELRRVAVDGALAALTIKPPRKPARKA</sequence>
<keyword evidence="3" id="KW-0804">Transcription</keyword>
<gene>
    <name evidence="6" type="ORF">E0H75_18195</name>
</gene>
<dbReference type="Gene3D" id="1.10.357.10">
    <property type="entry name" value="Tetracycline Repressor, domain 2"/>
    <property type="match status" value="1"/>
</dbReference>
<dbReference type="InterPro" id="IPR001647">
    <property type="entry name" value="HTH_TetR"/>
</dbReference>
<dbReference type="PANTHER" id="PTHR30055">
    <property type="entry name" value="HTH-TYPE TRANSCRIPTIONAL REGULATOR RUTR"/>
    <property type="match status" value="1"/>
</dbReference>
<dbReference type="Proteomes" id="UP000293342">
    <property type="component" value="Unassembled WGS sequence"/>
</dbReference>
<dbReference type="AlphaFoldDB" id="A0A4R0JS79"/>
<evidence type="ECO:0000256" key="4">
    <source>
        <dbReference type="PROSITE-ProRule" id="PRU00335"/>
    </source>
</evidence>
<dbReference type="OrthoDB" id="3186364at2"/>
<dbReference type="Pfam" id="PF00440">
    <property type="entry name" value="TetR_N"/>
    <property type="match status" value="1"/>
</dbReference>
<reference evidence="6 7" key="1">
    <citation type="submission" date="2019-02" db="EMBL/GenBank/DDBJ databases">
        <title>Kribbella capetownensis sp. nov. and Kribbella speibonae sp. nov., isolated from soil.</title>
        <authorList>
            <person name="Curtis S.M."/>
            <person name="Norton I."/>
            <person name="Everest G.J."/>
            <person name="Meyers P.R."/>
        </authorList>
    </citation>
    <scope>NUCLEOTIDE SEQUENCE [LARGE SCALE GENOMIC DNA]</scope>
    <source>
        <strain evidence="6 7">YM53</strain>
    </source>
</reference>
<evidence type="ECO:0000259" key="5">
    <source>
        <dbReference type="PROSITE" id="PS50977"/>
    </source>
</evidence>
<dbReference type="PRINTS" id="PR00455">
    <property type="entry name" value="HTHTETR"/>
</dbReference>
<dbReference type="SUPFAM" id="SSF46689">
    <property type="entry name" value="Homeodomain-like"/>
    <property type="match status" value="1"/>
</dbReference>
<evidence type="ECO:0000256" key="3">
    <source>
        <dbReference type="ARBA" id="ARBA00023163"/>
    </source>
</evidence>
<name>A0A4R0JS79_9ACTN</name>
<evidence type="ECO:0000256" key="2">
    <source>
        <dbReference type="ARBA" id="ARBA00023125"/>
    </source>
</evidence>
<keyword evidence="2 4" id="KW-0238">DNA-binding</keyword>
<dbReference type="GO" id="GO:0000976">
    <property type="term" value="F:transcription cis-regulatory region binding"/>
    <property type="evidence" value="ECO:0007669"/>
    <property type="project" value="TreeGrafter"/>
</dbReference>
<dbReference type="RefSeq" id="WP_131514706.1">
    <property type="nucleotide sequence ID" value="NZ_SJKD01000003.1"/>
</dbReference>